<organism evidence="1 2">
    <name type="scientific">Caballeronia novacaledonica</name>
    <dbReference type="NCBI Taxonomy" id="1544861"/>
    <lineage>
        <taxon>Bacteria</taxon>
        <taxon>Pseudomonadati</taxon>
        <taxon>Pseudomonadota</taxon>
        <taxon>Betaproteobacteria</taxon>
        <taxon>Burkholderiales</taxon>
        <taxon>Burkholderiaceae</taxon>
        <taxon>Caballeronia</taxon>
    </lineage>
</organism>
<protein>
    <submittedName>
        <fullName evidence="1">Uncharacterized protein</fullName>
    </submittedName>
</protein>
<keyword evidence="2" id="KW-1185">Reference proteome</keyword>
<gene>
    <name evidence="1" type="ORF">CBA19CS22_36870</name>
</gene>
<dbReference type="EMBL" id="BPUR01000037">
    <property type="protein sequence ID" value="GJH22238.1"/>
    <property type="molecule type" value="Genomic_DNA"/>
</dbReference>
<name>A0ACB5R595_9BURK</name>
<comment type="caution">
    <text evidence="1">The sequence shown here is derived from an EMBL/GenBank/DDBJ whole genome shotgun (WGS) entry which is preliminary data.</text>
</comment>
<accession>A0ACB5R595</accession>
<sequence length="112" mass="12121">MKKMTSAPAGAVESITLTFDRLDDGAYCVSLDAKVHQPSSPPKTLCLSGTLARVLAAFEGLVTSIDGNADVFLTYRFEDAEHSELARAVDTIMDRSGLYRHATDAELRDAEL</sequence>
<proteinExistence type="predicted"/>
<evidence type="ECO:0000313" key="1">
    <source>
        <dbReference type="EMBL" id="GJH22238.1"/>
    </source>
</evidence>
<dbReference type="Proteomes" id="UP001055013">
    <property type="component" value="Unassembled WGS sequence"/>
</dbReference>
<evidence type="ECO:0000313" key="2">
    <source>
        <dbReference type="Proteomes" id="UP001055013"/>
    </source>
</evidence>
<reference evidence="1" key="1">
    <citation type="submission" date="2021-09" db="EMBL/GenBank/DDBJ databases">
        <title>Isolation and characterization of 3-chlorobenzoate degrading bacteria from soils in Shizuoka.</title>
        <authorList>
            <person name="Ifat A."/>
            <person name="Ogawa N."/>
            <person name="Kimbara K."/>
            <person name="Moriuchi R."/>
            <person name="Dohra H."/>
            <person name="Shintani M."/>
        </authorList>
    </citation>
    <scope>NUCLEOTIDE SEQUENCE</scope>
    <source>
        <strain evidence="1">19CS2-2</strain>
    </source>
</reference>